<dbReference type="Gene3D" id="3.30.420.10">
    <property type="entry name" value="Ribonuclease H-like superfamily/Ribonuclease H"/>
    <property type="match status" value="1"/>
</dbReference>
<dbReference type="OrthoDB" id="5592268at2759"/>
<dbReference type="PANTHER" id="PTHR37984">
    <property type="entry name" value="PROTEIN CBG26694"/>
    <property type="match status" value="1"/>
</dbReference>
<dbReference type="InterPro" id="IPR012337">
    <property type="entry name" value="RNaseH-like_sf"/>
</dbReference>
<dbReference type="GO" id="GO:0003676">
    <property type="term" value="F:nucleic acid binding"/>
    <property type="evidence" value="ECO:0007669"/>
    <property type="project" value="InterPro"/>
</dbReference>
<organism evidence="2 3">
    <name type="scientific">Austropuccinia psidii MF-1</name>
    <dbReference type="NCBI Taxonomy" id="1389203"/>
    <lineage>
        <taxon>Eukaryota</taxon>
        <taxon>Fungi</taxon>
        <taxon>Dikarya</taxon>
        <taxon>Basidiomycota</taxon>
        <taxon>Pucciniomycotina</taxon>
        <taxon>Pucciniomycetes</taxon>
        <taxon>Pucciniales</taxon>
        <taxon>Sphaerophragmiaceae</taxon>
        <taxon>Austropuccinia</taxon>
    </lineage>
</organism>
<sequence>MVLCSRMIINTILPERHDKIYSGHLSEDRTMDRIKTCSWWPSWIQEVIEYCHSCGRCQKDNKATGKTFGLIIHIKEPSTLWDVIHMYWVTALPPGGEKSYNEFLVIIDRYSKTPMFVPCHKDDTAMDTALLIGNRVISHTGLFKNII</sequence>
<dbReference type="SUPFAM" id="SSF53098">
    <property type="entry name" value="Ribonuclease H-like"/>
    <property type="match status" value="1"/>
</dbReference>
<evidence type="ECO:0000259" key="1">
    <source>
        <dbReference type="Pfam" id="PF17921"/>
    </source>
</evidence>
<proteinExistence type="predicted"/>
<feature type="domain" description="Integrase zinc-binding" evidence="1">
    <location>
        <begin position="9"/>
        <end position="62"/>
    </location>
</feature>
<keyword evidence="3" id="KW-1185">Reference proteome</keyword>
<dbReference type="AlphaFoldDB" id="A0A9Q3PR72"/>
<dbReference type="InterPro" id="IPR050951">
    <property type="entry name" value="Retrovirus_Pol_polyprotein"/>
</dbReference>
<reference evidence="2" key="1">
    <citation type="submission" date="2021-03" db="EMBL/GenBank/DDBJ databases">
        <title>Draft genome sequence of rust myrtle Austropuccinia psidii MF-1, a brazilian biotype.</title>
        <authorList>
            <person name="Quecine M.C."/>
            <person name="Pachon D.M.R."/>
            <person name="Bonatelli M.L."/>
            <person name="Correr F.H."/>
            <person name="Franceschini L.M."/>
            <person name="Leite T.F."/>
            <person name="Margarido G.R.A."/>
            <person name="Almeida C.A."/>
            <person name="Ferrarezi J.A."/>
            <person name="Labate C.A."/>
        </authorList>
    </citation>
    <scope>NUCLEOTIDE SEQUENCE</scope>
    <source>
        <strain evidence="2">MF-1</strain>
    </source>
</reference>
<comment type="caution">
    <text evidence="2">The sequence shown here is derived from an EMBL/GenBank/DDBJ whole genome shotgun (WGS) entry which is preliminary data.</text>
</comment>
<accession>A0A9Q3PR72</accession>
<dbReference type="Proteomes" id="UP000765509">
    <property type="component" value="Unassembled WGS sequence"/>
</dbReference>
<protein>
    <recommendedName>
        <fullName evidence="1">Integrase zinc-binding domain-containing protein</fullName>
    </recommendedName>
</protein>
<dbReference type="Pfam" id="PF17921">
    <property type="entry name" value="Integrase_H2C2"/>
    <property type="match status" value="1"/>
</dbReference>
<dbReference type="InterPro" id="IPR036397">
    <property type="entry name" value="RNaseH_sf"/>
</dbReference>
<evidence type="ECO:0000313" key="2">
    <source>
        <dbReference type="EMBL" id="MBW0571128.1"/>
    </source>
</evidence>
<dbReference type="EMBL" id="AVOT02087560">
    <property type="protein sequence ID" value="MBW0571128.1"/>
    <property type="molecule type" value="Genomic_DNA"/>
</dbReference>
<dbReference type="PANTHER" id="PTHR37984:SF5">
    <property type="entry name" value="PROTEIN NYNRIN-LIKE"/>
    <property type="match status" value="1"/>
</dbReference>
<name>A0A9Q3PR72_9BASI</name>
<gene>
    <name evidence="2" type="ORF">O181_110843</name>
</gene>
<evidence type="ECO:0000313" key="3">
    <source>
        <dbReference type="Proteomes" id="UP000765509"/>
    </source>
</evidence>
<dbReference type="InterPro" id="IPR041588">
    <property type="entry name" value="Integrase_H2C2"/>
</dbReference>
<dbReference type="Gene3D" id="1.10.340.70">
    <property type="match status" value="1"/>
</dbReference>